<organism evidence="11 12">
    <name type="scientific">Sutterella parvirubra YIT 11816</name>
    <dbReference type="NCBI Taxonomy" id="762967"/>
    <lineage>
        <taxon>Bacteria</taxon>
        <taxon>Pseudomonadati</taxon>
        <taxon>Pseudomonadota</taxon>
        <taxon>Betaproteobacteria</taxon>
        <taxon>Burkholderiales</taxon>
        <taxon>Sutterellaceae</taxon>
        <taxon>Sutterella</taxon>
    </lineage>
</organism>
<dbReference type="AlphaFoldDB" id="H3KGA0"/>
<keyword evidence="6 10" id="KW-0472">Membrane</keyword>
<evidence type="ECO:0000256" key="9">
    <source>
        <dbReference type="RuleBase" id="RU003942"/>
    </source>
</evidence>
<dbReference type="GO" id="GO:0022857">
    <property type="term" value="F:transmembrane transporter activity"/>
    <property type="evidence" value="ECO:0007669"/>
    <property type="project" value="InterPro"/>
</dbReference>
<keyword evidence="5 10" id="KW-1133">Transmembrane helix</keyword>
<dbReference type="OrthoDB" id="9808638at2"/>
<keyword evidence="12" id="KW-1185">Reference proteome</keyword>
<name>H3KGA0_9BURK</name>
<gene>
    <name evidence="11" type="ORF">HMPREF9440_01779</name>
</gene>
<evidence type="ECO:0000256" key="6">
    <source>
        <dbReference type="ARBA" id="ARBA00023136"/>
    </source>
</evidence>
<evidence type="ECO:0000256" key="2">
    <source>
        <dbReference type="ARBA" id="ARBA00022448"/>
    </source>
</evidence>
<evidence type="ECO:0000313" key="12">
    <source>
        <dbReference type="Proteomes" id="UP000004956"/>
    </source>
</evidence>
<reference evidence="11 12" key="1">
    <citation type="submission" date="2011-11" db="EMBL/GenBank/DDBJ databases">
        <authorList>
            <person name="Weinstock G."/>
            <person name="Sodergren E."/>
            <person name="Clifton S."/>
            <person name="Fulton L."/>
            <person name="Fulton B."/>
            <person name="Courtney L."/>
            <person name="Fronick C."/>
            <person name="Harrison M."/>
            <person name="Strong C."/>
            <person name="Farmer C."/>
            <person name="Delahaunty K."/>
            <person name="Markovic C."/>
            <person name="Hall O."/>
            <person name="Minx P."/>
            <person name="Tomlinson C."/>
            <person name="Mitreva M."/>
            <person name="Hou S."/>
            <person name="Chen J."/>
            <person name="Wollam A."/>
            <person name="Pepin K.H."/>
            <person name="Johnson M."/>
            <person name="Bhonagiri V."/>
            <person name="Zhang X."/>
            <person name="Suruliraj S."/>
            <person name="Warren W."/>
            <person name="Chinwalla A."/>
            <person name="Mardis E.R."/>
            <person name="Wilson R.K."/>
        </authorList>
    </citation>
    <scope>NUCLEOTIDE SEQUENCE [LARGE SCALE GENOMIC DNA]</scope>
    <source>
        <strain evidence="11 12">YIT 11816</strain>
    </source>
</reference>
<feature type="transmembrane region" description="Helical" evidence="10">
    <location>
        <begin position="30"/>
        <end position="50"/>
    </location>
</feature>
<comment type="similarity">
    <text evidence="7">Belongs to the drug/metabolite transporter (DMT) superfamily. Small multidrug resistance (SMR) (TC 2.A.7.1) family. Gdx/SugE subfamily.</text>
</comment>
<sequence length="107" mass="11599">MHPWLVLVIAAAFEIGWPLGFKIANEFPKWHWPAILFSLASMALSGYFLYLAQKSIPIGTAYAVWTGLGATGTVLIGIAFFHDPASFARLLCVFMIIAGVVGLKMVG</sequence>
<comment type="subcellular location">
    <subcellularLocation>
        <location evidence="1 9">Cell membrane</location>
        <topology evidence="1 9">Multi-pass membrane protein</topology>
    </subcellularLocation>
</comment>
<dbReference type="FunFam" id="1.10.3730.20:FF:000001">
    <property type="entry name" value="Quaternary ammonium compound resistance transporter SugE"/>
    <property type="match status" value="1"/>
</dbReference>
<dbReference type="STRING" id="762967.HMPREF9440_01779"/>
<dbReference type="GO" id="GO:1990961">
    <property type="term" value="P:xenobiotic detoxification by transmembrane export across the plasma membrane"/>
    <property type="evidence" value="ECO:0007669"/>
    <property type="project" value="UniProtKB-ARBA"/>
</dbReference>
<protein>
    <recommendedName>
        <fullName evidence="8">Guanidinium exporter</fullName>
    </recommendedName>
</protein>
<dbReference type="Proteomes" id="UP000004956">
    <property type="component" value="Unassembled WGS sequence"/>
</dbReference>
<dbReference type="EMBL" id="AFBQ01000267">
    <property type="protein sequence ID" value="EHY30858.1"/>
    <property type="molecule type" value="Genomic_DNA"/>
</dbReference>
<dbReference type="InterPro" id="IPR037185">
    <property type="entry name" value="EmrE-like"/>
</dbReference>
<evidence type="ECO:0000256" key="4">
    <source>
        <dbReference type="ARBA" id="ARBA00022692"/>
    </source>
</evidence>
<accession>H3KGA0</accession>
<proteinExistence type="inferred from homology"/>
<keyword evidence="4 9" id="KW-0812">Transmembrane</keyword>
<dbReference type="Gene3D" id="1.10.3730.20">
    <property type="match status" value="1"/>
</dbReference>
<dbReference type="HOGENOM" id="CLU_133067_1_2_4"/>
<evidence type="ECO:0000256" key="1">
    <source>
        <dbReference type="ARBA" id="ARBA00004651"/>
    </source>
</evidence>
<evidence type="ECO:0000313" key="11">
    <source>
        <dbReference type="EMBL" id="EHY30858.1"/>
    </source>
</evidence>
<feature type="transmembrane region" description="Helical" evidence="10">
    <location>
        <begin position="87"/>
        <end position="106"/>
    </location>
</feature>
<evidence type="ECO:0000256" key="10">
    <source>
        <dbReference type="SAM" id="Phobius"/>
    </source>
</evidence>
<feature type="transmembrane region" description="Helical" evidence="10">
    <location>
        <begin position="62"/>
        <end position="81"/>
    </location>
</feature>
<dbReference type="RefSeq" id="WP_008542888.1">
    <property type="nucleotide sequence ID" value="NZ_JH604993.1"/>
</dbReference>
<keyword evidence="2" id="KW-0813">Transport</keyword>
<evidence type="ECO:0000256" key="5">
    <source>
        <dbReference type="ARBA" id="ARBA00022989"/>
    </source>
</evidence>
<dbReference type="InterPro" id="IPR045324">
    <property type="entry name" value="Small_multidrug_res"/>
</dbReference>
<dbReference type="Pfam" id="PF00893">
    <property type="entry name" value="Multi_Drug_Res"/>
    <property type="match status" value="1"/>
</dbReference>
<dbReference type="PATRIC" id="fig|762967.3.peg.1400"/>
<dbReference type="InterPro" id="IPR000390">
    <property type="entry name" value="Small_drug/metabolite_transptr"/>
</dbReference>
<dbReference type="PANTHER" id="PTHR30561:SF0">
    <property type="entry name" value="GUANIDINIUM EXPORTER"/>
    <property type="match status" value="1"/>
</dbReference>
<dbReference type="SUPFAM" id="SSF103481">
    <property type="entry name" value="Multidrug resistance efflux transporter EmrE"/>
    <property type="match status" value="1"/>
</dbReference>
<keyword evidence="3" id="KW-1003">Cell membrane</keyword>
<comment type="caution">
    <text evidence="11">The sequence shown here is derived from an EMBL/GenBank/DDBJ whole genome shotgun (WGS) entry which is preliminary data.</text>
</comment>
<evidence type="ECO:0000256" key="7">
    <source>
        <dbReference type="ARBA" id="ARBA00038151"/>
    </source>
</evidence>
<dbReference type="PANTHER" id="PTHR30561">
    <property type="entry name" value="SMR FAMILY PROTON-DEPENDENT DRUG EFFLUX TRANSPORTER SUGE"/>
    <property type="match status" value="1"/>
</dbReference>
<evidence type="ECO:0000256" key="3">
    <source>
        <dbReference type="ARBA" id="ARBA00022475"/>
    </source>
</evidence>
<dbReference type="GO" id="GO:0005886">
    <property type="term" value="C:plasma membrane"/>
    <property type="evidence" value="ECO:0007669"/>
    <property type="project" value="UniProtKB-SubCell"/>
</dbReference>
<evidence type="ECO:0000256" key="8">
    <source>
        <dbReference type="ARBA" id="ARBA00039168"/>
    </source>
</evidence>